<feature type="compositionally biased region" description="Polar residues" evidence="3">
    <location>
        <begin position="229"/>
        <end position="254"/>
    </location>
</feature>
<dbReference type="OrthoDB" id="774873at2759"/>
<gene>
    <name evidence="5" type="ORF">A4U43_C02F19870</name>
</gene>
<keyword evidence="2" id="KW-0175">Coiled coil</keyword>
<keyword evidence="1" id="KW-0863">Zinc-finger</keyword>
<dbReference type="Pfam" id="PF13920">
    <property type="entry name" value="zf-C3HC4_3"/>
    <property type="match status" value="1"/>
</dbReference>
<evidence type="ECO:0000256" key="2">
    <source>
        <dbReference type="SAM" id="Coils"/>
    </source>
</evidence>
<dbReference type="EMBL" id="CM007382">
    <property type="protein sequence ID" value="ONK78537.1"/>
    <property type="molecule type" value="Genomic_DNA"/>
</dbReference>
<feature type="region of interest" description="Disordered" evidence="3">
    <location>
        <begin position="324"/>
        <end position="349"/>
    </location>
</feature>
<proteinExistence type="predicted"/>
<dbReference type="Proteomes" id="UP000243459">
    <property type="component" value="Chromosome 2"/>
</dbReference>
<dbReference type="OMA" id="CAMDYST"/>
<feature type="region of interest" description="Disordered" evidence="3">
    <location>
        <begin position="1"/>
        <end position="46"/>
    </location>
</feature>
<feature type="compositionally biased region" description="Polar residues" evidence="3">
    <location>
        <begin position="11"/>
        <end position="20"/>
    </location>
</feature>
<organism evidence="5 6">
    <name type="scientific">Asparagus officinalis</name>
    <name type="common">Garden asparagus</name>
    <dbReference type="NCBI Taxonomy" id="4686"/>
    <lineage>
        <taxon>Eukaryota</taxon>
        <taxon>Viridiplantae</taxon>
        <taxon>Streptophyta</taxon>
        <taxon>Embryophyta</taxon>
        <taxon>Tracheophyta</taxon>
        <taxon>Spermatophyta</taxon>
        <taxon>Magnoliopsida</taxon>
        <taxon>Liliopsida</taxon>
        <taxon>Asparagales</taxon>
        <taxon>Asparagaceae</taxon>
        <taxon>Asparagoideae</taxon>
        <taxon>Asparagus</taxon>
    </lineage>
</organism>
<keyword evidence="6" id="KW-1185">Reference proteome</keyword>
<dbReference type="InterPro" id="IPR046934">
    <property type="entry name" value="PIR2-like"/>
</dbReference>
<dbReference type="PANTHER" id="PTHR46405:SF2">
    <property type="entry name" value="OS05G0141500 PROTEIN"/>
    <property type="match status" value="1"/>
</dbReference>
<accession>A0A5P1FMB5</accession>
<evidence type="ECO:0000256" key="3">
    <source>
        <dbReference type="SAM" id="MobiDB-lite"/>
    </source>
</evidence>
<dbReference type="GO" id="GO:0008270">
    <property type="term" value="F:zinc ion binding"/>
    <property type="evidence" value="ECO:0007669"/>
    <property type="project" value="UniProtKB-KW"/>
</dbReference>
<dbReference type="PROSITE" id="PS50089">
    <property type="entry name" value="ZF_RING_2"/>
    <property type="match status" value="1"/>
</dbReference>
<dbReference type="PANTHER" id="PTHR46405">
    <property type="entry name" value="OS05G0141500 PROTEIN"/>
    <property type="match status" value="1"/>
</dbReference>
<dbReference type="AlphaFoldDB" id="A0A5P1FMB5"/>
<dbReference type="CDD" id="cd23128">
    <property type="entry name" value="RING-HC_MIP1-like"/>
    <property type="match status" value="1"/>
</dbReference>
<reference evidence="6" key="1">
    <citation type="journal article" date="2017" name="Nat. Commun.">
        <title>The asparagus genome sheds light on the origin and evolution of a young Y chromosome.</title>
        <authorList>
            <person name="Harkess A."/>
            <person name="Zhou J."/>
            <person name="Xu C."/>
            <person name="Bowers J.E."/>
            <person name="Van der Hulst R."/>
            <person name="Ayyampalayam S."/>
            <person name="Mercati F."/>
            <person name="Riccardi P."/>
            <person name="McKain M.R."/>
            <person name="Kakrana A."/>
            <person name="Tang H."/>
            <person name="Ray J."/>
            <person name="Groenendijk J."/>
            <person name="Arikit S."/>
            <person name="Mathioni S.M."/>
            <person name="Nakano M."/>
            <person name="Shan H."/>
            <person name="Telgmann-Rauber A."/>
            <person name="Kanno A."/>
            <person name="Yue Z."/>
            <person name="Chen H."/>
            <person name="Li W."/>
            <person name="Chen Y."/>
            <person name="Xu X."/>
            <person name="Zhang Y."/>
            <person name="Luo S."/>
            <person name="Chen H."/>
            <person name="Gao J."/>
            <person name="Mao Z."/>
            <person name="Pires J.C."/>
            <person name="Luo M."/>
            <person name="Kudrna D."/>
            <person name="Wing R.A."/>
            <person name="Meyers B.C."/>
            <person name="Yi K."/>
            <person name="Kong H."/>
            <person name="Lavrijsen P."/>
            <person name="Sunseri F."/>
            <person name="Falavigna A."/>
            <person name="Ye Y."/>
            <person name="Leebens-Mack J.H."/>
            <person name="Chen G."/>
        </authorList>
    </citation>
    <scope>NUCLEOTIDE SEQUENCE [LARGE SCALE GENOMIC DNA]</scope>
    <source>
        <strain evidence="6">cv. DH0086</strain>
    </source>
</reference>
<protein>
    <recommendedName>
        <fullName evidence="4">RING-type domain-containing protein</fullName>
    </recommendedName>
</protein>
<dbReference type="Gene3D" id="3.30.40.10">
    <property type="entry name" value="Zinc/RING finger domain, C3HC4 (zinc finger)"/>
    <property type="match status" value="1"/>
</dbReference>
<feature type="coiled-coil region" evidence="2">
    <location>
        <begin position="473"/>
        <end position="719"/>
    </location>
</feature>
<evidence type="ECO:0000313" key="5">
    <source>
        <dbReference type="EMBL" id="ONK78537.1"/>
    </source>
</evidence>
<keyword evidence="1" id="KW-0862">Zinc</keyword>
<feature type="region of interest" description="Disordered" evidence="3">
    <location>
        <begin position="729"/>
        <end position="753"/>
    </location>
</feature>
<keyword evidence="1" id="KW-0479">Metal-binding</keyword>
<name>A0A5P1FMB5_ASPOF</name>
<dbReference type="InterPro" id="IPR046527">
    <property type="entry name" value="PIR2-like_helical"/>
</dbReference>
<feature type="compositionally biased region" description="Polar residues" evidence="3">
    <location>
        <begin position="324"/>
        <end position="334"/>
    </location>
</feature>
<evidence type="ECO:0000259" key="4">
    <source>
        <dbReference type="PROSITE" id="PS50089"/>
    </source>
</evidence>
<feature type="domain" description="RING-type" evidence="4">
    <location>
        <begin position="763"/>
        <end position="803"/>
    </location>
</feature>
<feature type="region of interest" description="Disordered" evidence="3">
    <location>
        <begin position="407"/>
        <end position="436"/>
    </location>
</feature>
<dbReference type="Pfam" id="PF20235">
    <property type="entry name" value="PIR2-like_helical"/>
    <property type="match status" value="1"/>
</dbReference>
<evidence type="ECO:0000313" key="6">
    <source>
        <dbReference type="Proteomes" id="UP000243459"/>
    </source>
</evidence>
<evidence type="ECO:0000256" key="1">
    <source>
        <dbReference type="PROSITE-ProRule" id="PRU00175"/>
    </source>
</evidence>
<dbReference type="SUPFAM" id="SSF57850">
    <property type="entry name" value="RING/U-box"/>
    <property type="match status" value="1"/>
</dbReference>
<dbReference type="InterPro" id="IPR001841">
    <property type="entry name" value="Znf_RING"/>
</dbReference>
<dbReference type="InterPro" id="IPR013083">
    <property type="entry name" value="Znf_RING/FYVE/PHD"/>
</dbReference>
<sequence>MATMVARGSSPLASSVSVQEKGSRNKRKFRADPPINDPNFLSSLQSDNPNYELFPMGKTSETGTFDHQQGYCDCCRNRALTFEEIEEQYQEAEWIDGAEAQLEETVLSNLDMIFKTAIKIIMTYGYTEDIATNAVLRAGLCYGCKDTVSNVVDNAMAYLRSSPDVDSSSRENPSEELKMMERNVLNEMVHVVRDFRPYYSRGDALWRLLCNDMNVTLACTMDSNPLPSIGSEQTSASSIAPHVQQESNELNAPSPNKPSLVFPYPQNSSEAEMPPVVGIPSLPCGRFSASINVQGQVSALASAKENAIASLDCVIEETSALYLSQPSGSEGKSTSGRKSHLGSSKRDSILRQKALHFEKNYRMFGSKSAIRAGKNHNGLGGLLLDKKNKAISDSNAKKNTVMKLNKAVGSDSPKADPTPLNLSFKEATPKTPVPAASTELSLSLPSMSSSSGSSVKSSVFETGFSYANWDPEMDDMLQKLDRRERELQDQLQEWSDWAHQKVMQATRRLSKDKPELQSLRQEKEEVARLKKEKQTLEENTRKKLAEMEIALSKASAQVEKANADARRLERENSELRKEMEAAKVRAAESAASCREVLEREATNLKKIQSWEKQKGQLHEELAIEKKKFSQLRQQLGQAKEQYDQVEARWKHEEKAKEEALILRNNRRKEREQIEVSGRAKENEMRIRAETDLQRHKENIKKLEQQISQLRQRVDSSKIAALKWGPDGSYASRLSDPRKESKGGSFPKFSEFEDSEEVQRDRECVMCLTDEMSVVFLPCAHQVVCKKCNELHEKQGMKDCPSCRTLIEKRICVRSA</sequence>
<feature type="region of interest" description="Disordered" evidence="3">
    <location>
        <begin position="229"/>
        <end position="256"/>
    </location>
</feature>
<dbReference type="Gramene" id="ONK78537">
    <property type="protein sequence ID" value="ONK78537"/>
    <property type="gene ID" value="A4U43_C02F19870"/>
</dbReference>